<evidence type="ECO:0000313" key="3">
    <source>
        <dbReference type="Proteomes" id="UP001152797"/>
    </source>
</evidence>
<accession>A0A9P1GKA4</accession>
<name>A0A9P1GKA4_9DINO</name>
<reference evidence="1" key="1">
    <citation type="submission" date="2022-10" db="EMBL/GenBank/DDBJ databases">
        <authorList>
            <person name="Chen Y."/>
            <person name="Dougan E. K."/>
            <person name="Chan C."/>
            <person name="Rhodes N."/>
            <person name="Thang M."/>
        </authorList>
    </citation>
    <scope>NUCLEOTIDE SEQUENCE</scope>
</reference>
<keyword evidence="3" id="KW-1185">Reference proteome</keyword>
<reference evidence="2 3" key="2">
    <citation type="submission" date="2024-05" db="EMBL/GenBank/DDBJ databases">
        <authorList>
            <person name="Chen Y."/>
            <person name="Shah S."/>
            <person name="Dougan E. K."/>
            <person name="Thang M."/>
            <person name="Chan C."/>
        </authorList>
    </citation>
    <scope>NUCLEOTIDE SEQUENCE [LARGE SCALE GENOMIC DNA]</scope>
</reference>
<dbReference type="Proteomes" id="UP001152797">
    <property type="component" value="Unassembled WGS sequence"/>
</dbReference>
<dbReference type="EMBL" id="CAMXCT020005813">
    <property type="protein sequence ID" value="CAL1166707.1"/>
    <property type="molecule type" value="Genomic_DNA"/>
</dbReference>
<comment type="caution">
    <text evidence="1">The sequence shown here is derived from an EMBL/GenBank/DDBJ whole genome shotgun (WGS) entry which is preliminary data.</text>
</comment>
<evidence type="ECO:0000313" key="1">
    <source>
        <dbReference type="EMBL" id="CAI4013332.1"/>
    </source>
</evidence>
<protein>
    <submittedName>
        <fullName evidence="1">Uncharacterized protein</fullName>
    </submittedName>
</protein>
<organism evidence="1">
    <name type="scientific">Cladocopium goreaui</name>
    <dbReference type="NCBI Taxonomy" id="2562237"/>
    <lineage>
        <taxon>Eukaryota</taxon>
        <taxon>Sar</taxon>
        <taxon>Alveolata</taxon>
        <taxon>Dinophyceae</taxon>
        <taxon>Suessiales</taxon>
        <taxon>Symbiodiniaceae</taxon>
        <taxon>Cladocopium</taxon>
    </lineage>
</organism>
<dbReference type="EMBL" id="CAMXCT030005813">
    <property type="protein sequence ID" value="CAL4800644.1"/>
    <property type="molecule type" value="Genomic_DNA"/>
</dbReference>
<sequence>MQFLRMSELKKKEERLRESRTFFILGNVPQKRGVIADEIGIFSLYMVDWGINR</sequence>
<dbReference type="AlphaFoldDB" id="A0A9P1GKA4"/>
<dbReference type="EMBL" id="CAMXCT010005813">
    <property type="protein sequence ID" value="CAI4013332.1"/>
    <property type="molecule type" value="Genomic_DNA"/>
</dbReference>
<gene>
    <name evidence="1" type="ORF">C1SCF055_LOCUS38316</name>
</gene>
<proteinExistence type="predicted"/>
<evidence type="ECO:0000313" key="2">
    <source>
        <dbReference type="EMBL" id="CAL4800644.1"/>
    </source>
</evidence>